<sequence length="355" mass="38863">MPKSPHVPPDVRSSLPDLLPPPSYTEAITSTSGPSGPFRYNTTSVPIPARTGESPLTTHLRTLPSRLRSAQYSHSTAQSSRDAFLVAQCVPYIEWFIEDLVNLPKTPKVAELVLVPTEGLPGVESSDEATSTGRELARKRAERDDKGWELVGAKERREEGEEVKVVCVSAAPDQGAHAVTDEKGRTVDRKRAGEDSGSGSTPARLGDYTFGEWGRFETETSPSSSRSQFGPEEAWNWFATPGLARRIASLLRPEPTLARKTIQAAVESPKSPTSPSSKKSGFGSFFRRTSKSEPQTPTPTERLITPVRDGAMLEEDRITMTVRAEEVTFRRENEFGLWESVGGWGVVVSIKVGRL</sequence>
<accession>A0ABR3CXY7</accession>
<dbReference type="Proteomes" id="UP001451303">
    <property type="component" value="Unassembled WGS sequence"/>
</dbReference>
<feature type="compositionally biased region" description="Basic and acidic residues" evidence="1">
    <location>
        <begin position="179"/>
        <end position="194"/>
    </location>
</feature>
<dbReference type="EMBL" id="JAVLET010000018">
    <property type="protein sequence ID" value="KAL0465315.1"/>
    <property type="molecule type" value="Genomic_DNA"/>
</dbReference>
<feature type="compositionally biased region" description="Basic and acidic residues" evidence="1">
    <location>
        <begin position="135"/>
        <end position="146"/>
    </location>
</feature>
<organism evidence="2 3">
    <name type="scientific">Neurospora intermedia</name>
    <dbReference type="NCBI Taxonomy" id="5142"/>
    <lineage>
        <taxon>Eukaryota</taxon>
        <taxon>Fungi</taxon>
        <taxon>Dikarya</taxon>
        <taxon>Ascomycota</taxon>
        <taxon>Pezizomycotina</taxon>
        <taxon>Sordariomycetes</taxon>
        <taxon>Sordariomycetidae</taxon>
        <taxon>Sordariales</taxon>
        <taxon>Sordariaceae</taxon>
        <taxon>Neurospora</taxon>
    </lineage>
</organism>
<proteinExistence type="predicted"/>
<feature type="compositionally biased region" description="Polar residues" evidence="1">
    <location>
        <begin position="26"/>
        <end position="45"/>
    </location>
</feature>
<feature type="region of interest" description="Disordered" evidence="1">
    <location>
        <begin position="1"/>
        <end position="56"/>
    </location>
</feature>
<evidence type="ECO:0000256" key="1">
    <source>
        <dbReference type="SAM" id="MobiDB-lite"/>
    </source>
</evidence>
<feature type="compositionally biased region" description="Low complexity" evidence="1">
    <location>
        <begin position="268"/>
        <end position="286"/>
    </location>
</feature>
<comment type="caution">
    <text evidence="2">The sequence shown here is derived from an EMBL/GenBank/DDBJ whole genome shotgun (WGS) entry which is preliminary data.</text>
</comment>
<protein>
    <submittedName>
        <fullName evidence="2">Uncharacterized protein</fullName>
    </submittedName>
</protein>
<feature type="region of interest" description="Disordered" evidence="1">
    <location>
        <begin position="174"/>
        <end position="208"/>
    </location>
</feature>
<name>A0ABR3CXY7_NEUIN</name>
<reference evidence="2 3" key="1">
    <citation type="submission" date="2023-09" db="EMBL/GenBank/DDBJ databases">
        <title>Multi-omics analysis of a traditional fermented food reveals byproduct-associated fungal strains for waste-to-food upcycling.</title>
        <authorList>
            <consortium name="Lawrence Berkeley National Laboratory"/>
            <person name="Rekdal V.M."/>
            <person name="Villalobos-Escobedo J.M."/>
            <person name="Rodriguez-Valeron N."/>
            <person name="Garcia M.O."/>
            <person name="Vasquez D.P."/>
            <person name="Damayanti I."/>
            <person name="Sorensen P.M."/>
            <person name="Baidoo E.E."/>
            <person name="De Carvalho A.C."/>
            <person name="Riley R."/>
            <person name="Lipzen A."/>
            <person name="He G."/>
            <person name="Yan M."/>
            <person name="Haridas S."/>
            <person name="Daum C."/>
            <person name="Yoshinaga Y."/>
            <person name="Ng V."/>
            <person name="Grigoriev I.V."/>
            <person name="Munk R."/>
            <person name="Nuraida L."/>
            <person name="Wijaya C.H."/>
            <person name="Morales P.-C."/>
            <person name="Keasling J.D."/>
        </authorList>
    </citation>
    <scope>NUCLEOTIDE SEQUENCE [LARGE SCALE GENOMIC DNA]</scope>
    <source>
        <strain evidence="2 3">FGSC 2613</strain>
    </source>
</reference>
<feature type="region of interest" description="Disordered" evidence="1">
    <location>
        <begin position="122"/>
        <end position="146"/>
    </location>
</feature>
<evidence type="ECO:0000313" key="3">
    <source>
        <dbReference type="Proteomes" id="UP001451303"/>
    </source>
</evidence>
<gene>
    <name evidence="2" type="ORF">QR685DRAFT_539202</name>
</gene>
<feature type="region of interest" description="Disordered" evidence="1">
    <location>
        <begin position="263"/>
        <end position="303"/>
    </location>
</feature>
<evidence type="ECO:0000313" key="2">
    <source>
        <dbReference type="EMBL" id="KAL0465315.1"/>
    </source>
</evidence>
<keyword evidence="3" id="KW-1185">Reference proteome</keyword>